<accession>A0A0C2IK23</accession>
<keyword evidence="2" id="KW-1185">Reference proteome</keyword>
<gene>
    <name evidence="1" type="ORF">RF11_04376</name>
</gene>
<organism evidence="1 2">
    <name type="scientific">Thelohanellus kitauei</name>
    <name type="common">Myxosporean</name>
    <dbReference type="NCBI Taxonomy" id="669202"/>
    <lineage>
        <taxon>Eukaryota</taxon>
        <taxon>Metazoa</taxon>
        <taxon>Cnidaria</taxon>
        <taxon>Myxozoa</taxon>
        <taxon>Myxosporea</taxon>
        <taxon>Bivalvulida</taxon>
        <taxon>Platysporina</taxon>
        <taxon>Myxobolidae</taxon>
        <taxon>Thelohanellus</taxon>
    </lineage>
</organism>
<dbReference type="AlphaFoldDB" id="A0A0C2IK23"/>
<dbReference type="EMBL" id="JWZT01003733">
    <property type="protein sequence ID" value="KII65744.1"/>
    <property type="molecule type" value="Genomic_DNA"/>
</dbReference>
<name>A0A0C2IK23_THEKT</name>
<dbReference type="Proteomes" id="UP000031668">
    <property type="component" value="Unassembled WGS sequence"/>
</dbReference>
<proteinExistence type="predicted"/>
<sequence length="120" mass="13905">MFMQPSNDYEKNKTDCVIGVVIVIYKQAERVVFQLEMMGSPNDLIYDLVAVSRMFDDWSNGSGLYTESKSISFTIYEIHFDFLIDPFVLLKMDSFWSYLVDQPITTKCDEYPVESLVKGI</sequence>
<comment type="caution">
    <text evidence="1">The sequence shown here is derived from an EMBL/GenBank/DDBJ whole genome shotgun (WGS) entry which is preliminary data.</text>
</comment>
<reference evidence="1 2" key="1">
    <citation type="journal article" date="2014" name="Genome Biol. Evol.">
        <title>The genome of the myxosporean Thelohanellus kitauei shows adaptations to nutrient acquisition within its fish host.</title>
        <authorList>
            <person name="Yang Y."/>
            <person name="Xiong J."/>
            <person name="Zhou Z."/>
            <person name="Huo F."/>
            <person name="Miao W."/>
            <person name="Ran C."/>
            <person name="Liu Y."/>
            <person name="Zhang J."/>
            <person name="Feng J."/>
            <person name="Wang M."/>
            <person name="Wang M."/>
            <person name="Wang L."/>
            <person name="Yao B."/>
        </authorList>
    </citation>
    <scope>NUCLEOTIDE SEQUENCE [LARGE SCALE GENOMIC DNA]</scope>
    <source>
        <strain evidence="1">Wuqing</strain>
    </source>
</reference>
<evidence type="ECO:0000313" key="2">
    <source>
        <dbReference type="Proteomes" id="UP000031668"/>
    </source>
</evidence>
<protein>
    <submittedName>
        <fullName evidence="1">Uncharacterized protein</fullName>
    </submittedName>
</protein>
<evidence type="ECO:0000313" key="1">
    <source>
        <dbReference type="EMBL" id="KII65744.1"/>
    </source>
</evidence>